<reference evidence="1" key="1">
    <citation type="submission" date="2024-09" db="EMBL/GenBank/DDBJ databases">
        <title>Draft Genome Sequences of Neofusicoccum parvum.</title>
        <authorList>
            <person name="Ashida A."/>
            <person name="Camagna M."/>
            <person name="Tanaka A."/>
            <person name="Takemoto D."/>
        </authorList>
    </citation>
    <scope>NUCLEOTIDE SEQUENCE</scope>
    <source>
        <strain evidence="1">PPO83</strain>
    </source>
</reference>
<name>A0ACB5S4D6_9PEZI</name>
<accession>A0ACB5S4D6</accession>
<organism evidence="1 2">
    <name type="scientific">Neofusicoccum parvum</name>
    <dbReference type="NCBI Taxonomy" id="310453"/>
    <lineage>
        <taxon>Eukaryota</taxon>
        <taxon>Fungi</taxon>
        <taxon>Dikarya</taxon>
        <taxon>Ascomycota</taxon>
        <taxon>Pezizomycotina</taxon>
        <taxon>Dothideomycetes</taxon>
        <taxon>Dothideomycetes incertae sedis</taxon>
        <taxon>Botryosphaeriales</taxon>
        <taxon>Botryosphaeriaceae</taxon>
        <taxon>Neofusicoccum</taxon>
    </lineage>
</organism>
<dbReference type="Proteomes" id="UP001165186">
    <property type="component" value="Unassembled WGS sequence"/>
</dbReference>
<evidence type="ECO:0000313" key="2">
    <source>
        <dbReference type="Proteomes" id="UP001165186"/>
    </source>
</evidence>
<evidence type="ECO:0000313" key="1">
    <source>
        <dbReference type="EMBL" id="GME27634.1"/>
    </source>
</evidence>
<sequence>MAGSNRSTHSQASTPTTRQTTTTPSTRSTQASTAPPTTPSPPPLRRRRGTLNLTPSPPLSEASTAWEPSPTASSPLADLARTSQHWEHSPSTTGPLADFARSGLYPPPPHPPPRRPLPPPPRFPRRYNDVTDPSARPAPAAVPLRRPIDAAAQLRSAERRYPETARRPTAMDQAQAEVQRMLDGRAGSGTRYAELPRMEGPGVSGLRVRGPERHLRNPWVEMARVPDLGVLGTIMPFPEVEVRRRGDGVEGLVEAMAGLSICDEEEDDDDGVTAERSVLDLSEEDQMRLEDELAEMMAEGSSDGDGDTSMEYYDLDGAAESSAMMAGRRSSVDSWGLRRPIVDELADASRAGSGSQDSMESEYVPLPPPFPFPENLPMYVQALQKAGLEDLDDLPELVMQNFMRQARERDGERNRRIKAIQQSREEISEKIRQRPGRRMRHSSDAEAFYLLKYEIDLLWHYDAHHWPTLEPLDYELDDFPWGCEVPSVPCWLDEPHNWNPGFSWDAPFSARRRSTGALSLISGAQDRPMSPSSTDFGFVPAAIKAIEEVFQR</sequence>
<comment type="caution">
    <text evidence="1">The sequence shown here is derived from an EMBL/GenBank/DDBJ whole genome shotgun (WGS) entry which is preliminary data.</text>
</comment>
<proteinExistence type="predicted"/>
<protein>
    <submittedName>
        <fullName evidence="1">Uncharacterized protein</fullName>
    </submittedName>
</protein>
<dbReference type="EMBL" id="BSXG01000039">
    <property type="protein sequence ID" value="GME27634.1"/>
    <property type="molecule type" value="Genomic_DNA"/>
</dbReference>
<gene>
    <name evidence="1" type="primary">g9893</name>
    <name evidence="1" type="ORF">NpPPO83_00009893</name>
</gene>
<keyword evidence="2" id="KW-1185">Reference proteome</keyword>